<feature type="domain" description="Glycosyltransferase subfamily 4-like N-terminal" evidence="2">
    <location>
        <begin position="56"/>
        <end position="169"/>
    </location>
</feature>
<dbReference type="PANTHER" id="PTHR12526:SF572">
    <property type="entry name" value="BLL5144 PROTEIN"/>
    <property type="match status" value="1"/>
</dbReference>
<dbReference type="RefSeq" id="WP_021294947.1">
    <property type="nucleotide sequence ID" value="NZ_AURB01000024.1"/>
</dbReference>
<organism evidence="3 4">
    <name type="scientific">Alicyclobacillus acidoterrestris (strain ATCC 49025 / DSM 3922 / CIP 106132 / NCIMB 13137 / GD3B)</name>
    <dbReference type="NCBI Taxonomy" id="1356854"/>
    <lineage>
        <taxon>Bacteria</taxon>
        <taxon>Bacillati</taxon>
        <taxon>Bacillota</taxon>
        <taxon>Bacilli</taxon>
        <taxon>Bacillales</taxon>
        <taxon>Alicyclobacillaceae</taxon>
        <taxon>Alicyclobacillus</taxon>
    </lineage>
</organism>
<dbReference type="EMBL" id="CP080467">
    <property type="protein sequence ID" value="UNO49147.1"/>
    <property type="molecule type" value="Genomic_DNA"/>
</dbReference>
<dbReference type="KEGG" id="aaco:K1I37_00835"/>
<proteinExistence type="predicted"/>
<name>T0DNH9_ALIAG</name>
<dbReference type="GO" id="GO:0016757">
    <property type="term" value="F:glycosyltransferase activity"/>
    <property type="evidence" value="ECO:0007669"/>
    <property type="project" value="InterPro"/>
</dbReference>
<dbReference type="CDD" id="cd03822">
    <property type="entry name" value="GT4_mannosyltransferase-like"/>
    <property type="match status" value="1"/>
</dbReference>
<dbReference type="STRING" id="1356854.N007_02205"/>
<dbReference type="SUPFAM" id="SSF53756">
    <property type="entry name" value="UDP-Glycosyltransferase/glycogen phosphorylase"/>
    <property type="match status" value="1"/>
</dbReference>
<reference evidence="4" key="1">
    <citation type="journal article" date="2022" name="G3 (Bethesda)">
        <title>Unveiling the complete genome sequence of Alicyclobacillus acidoterrestris DSM 3922T, a taint-producing strain.</title>
        <authorList>
            <person name="Leonardo I.C."/>
            <person name="Barreto Crespo M.T."/>
            <person name="Gaspar F.B."/>
        </authorList>
    </citation>
    <scope>NUCLEOTIDE SEQUENCE [LARGE SCALE GENOMIC DNA]</scope>
    <source>
        <strain evidence="4">DSM 3922</strain>
    </source>
</reference>
<feature type="domain" description="Glycosyl transferase family 1" evidence="1">
    <location>
        <begin position="180"/>
        <end position="356"/>
    </location>
</feature>
<evidence type="ECO:0000313" key="3">
    <source>
        <dbReference type="EMBL" id="UNO49147.1"/>
    </source>
</evidence>
<evidence type="ECO:0000259" key="1">
    <source>
        <dbReference type="Pfam" id="PF00534"/>
    </source>
</evidence>
<dbReference type="eggNOG" id="COG0438">
    <property type="taxonomic scope" value="Bacteria"/>
</dbReference>
<dbReference type="Pfam" id="PF00534">
    <property type="entry name" value="Glycos_transf_1"/>
    <property type="match status" value="1"/>
</dbReference>
<dbReference type="AlphaFoldDB" id="T0DNH9"/>
<gene>
    <name evidence="3" type="ORF">K1I37_00835</name>
</gene>
<keyword evidence="4" id="KW-1185">Reference proteome</keyword>
<dbReference type="Pfam" id="PF13439">
    <property type="entry name" value="Glyco_transf_4"/>
    <property type="match status" value="1"/>
</dbReference>
<protein>
    <submittedName>
        <fullName evidence="3">Glycosyltransferase family 4 protein</fullName>
    </submittedName>
</protein>
<dbReference type="InterPro" id="IPR001296">
    <property type="entry name" value="Glyco_trans_1"/>
</dbReference>
<evidence type="ECO:0000313" key="4">
    <source>
        <dbReference type="Proteomes" id="UP000829401"/>
    </source>
</evidence>
<dbReference type="Gene3D" id="3.40.50.2000">
    <property type="entry name" value="Glycogen Phosphorylase B"/>
    <property type="match status" value="2"/>
</dbReference>
<dbReference type="InterPro" id="IPR028098">
    <property type="entry name" value="Glyco_trans_4-like_N"/>
</dbReference>
<accession>T0DNH9</accession>
<dbReference type="Proteomes" id="UP000829401">
    <property type="component" value="Chromosome"/>
</dbReference>
<sequence length="395" mass="44963">MFEIAYVSTYVPKKCGLATYTHHLRQSVQQAAQNADFRDQVVAVVGADEDRNMYNRSYWLLRRDVLWDYERLAKRINNSSIQLVSLQHEFGIFGGEAGEHVLEFARALQKPLVTTFHTVFEKPMSPYREIQQALIRQSAHITVMNRRAVGYLRDAYGVPIEKISYIPHGTPGPSAKPRTLLRQELGWHGRKVILTFGLLGPSKGIESILAALPRVVEEVPNVLYVIAGQTHPEIVKQHGEAYRDKLRKMIDDHQLQNHVIMLDRYMTETDITELITACDLYVTPYPGMEQITSGTLAYAVGAGRPVLSTPYAYARDLLKDLPALLIPYGDTDRWSSEMIRMLTQDAVRSAYEQQIQKIGRSMQWARVGISHWNLFCSLIDARRAVEGSEMFLATR</sequence>
<dbReference type="PANTHER" id="PTHR12526">
    <property type="entry name" value="GLYCOSYLTRANSFERASE"/>
    <property type="match status" value="1"/>
</dbReference>
<evidence type="ECO:0000259" key="2">
    <source>
        <dbReference type="Pfam" id="PF13439"/>
    </source>
</evidence>
<accession>A0A9E7CZX9</accession>